<dbReference type="PANTHER" id="PTHR12830">
    <property type="entry name" value="ANAPHASE-PROMOTING COMPLEX SUBUNIT 5"/>
    <property type="match status" value="1"/>
</dbReference>
<dbReference type="InterPro" id="IPR011990">
    <property type="entry name" value="TPR-like_helical_dom_sf"/>
</dbReference>
<feature type="domain" description="Anaphase-promoting complex subunit 5" evidence="10">
    <location>
        <begin position="469"/>
        <end position="557"/>
    </location>
</feature>
<comment type="function">
    <text evidence="8">Component of the anaphase promoting complex/cyclosome (APC/C), a cell cycle-regulated E3 ubiquitin ligase that controls progression through mitosis and the G1 phase of the cell cycle. The APC/C complex acts by mediating ubiquitination and subsequent degradation of target proteins: it mainly mediates the formation of 'Lys-11'-linked polyubiquitin chains and, to a lower extent, the formation of 'Lys-48'- and 'Lys-63'-linked polyubiquitin chains. The APC/C complex catalyzes assembly of branched 'Lys-11'-/'Lys-48'-linked branched ubiquitin chains on target proteins.</text>
</comment>
<keyword evidence="5" id="KW-0833">Ubl conjugation pathway</keyword>
<accession>A0A8H3ETT1</accession>
<evidence type="ECO:0000256" key="2">
    <source>
        <dbReference type="ARBA" id="ARBA00016066"/>
    </source>
</evidence>
<evidence type="ECO:0000256" key="1">
    <source>
        <dbReference type="ARBA" id="ARBA00007450"/>
    </source>
</evidence>
<comment type="caution">
    <text evidence="11">The sequence shown here is derived from an EMBL/GenBank/DDBJ whole genome shotgun (WGS) entry which is preliminary data.</text>
</comment>
<dbReference type="InterPro" id="IPR026000">
    <property type="entry name" value="Apc5_dom"/>
</dbReference>
<reference evidence="11" key="1">
    <citation type="submission" date="2021-03" db="EMBL/GenBank/DDBJ databases">
        <authorList>
            <person name="Tagirdzhanova G."/>
        </authorList>
    </citation>
    <scope>NUCLEOTIDE SEQUENCE</scope>
</reference>
<dbReference type="OrthoDB" id="2504561at2759"/>
<dbReference type="PANTHER" id="PTHR12830:SF9">
    <property type="entry name" value="ANAPHASE-PROMOTING COMPLEX SUBUNIT 5"/>
    <property type="match status" value="1"/>
</dbReference>
<dbReference type="GO" id="GO:0031145">
    <property type="term" value="P:anaphase-promoting complex-dependent catabolic process"/>
    <property type="evidence" value="ECO:0007669"/>
    <property type="project" value="TreeGrafter"/>
</dbReference>
<organism evidence="11 12">
    <name type="scientific">Gomphillus americanus</name>
    <dbReference type="NCBI Taxonomy" id="1940652"/>
    <lineage>
        <taxon>Eukaryota</taxon>
        <taxon>Fungi</taxon>
        <taxon>Dikarya</taxon>
        <taxon>Ascomycota</taxon>
        <taxon>Pezizomycotina</taxon>
        <taxon>Lecanoromycetes</taxon>
        <taxon>OSLEUM clade</taxon>
        <taxon>Ostropomycetidae</taxon>
        <taxon>Ostropales</taxon>
        <taxon>Graphidaceae</taxon>
        <taxon>Gomphilloideae</taxon>
        <taxon>Gomphillus</taxon>
    </lineage>
</organism>
<dbReference type="SUPFAM" id="SSF49785">
    <property type="entry name" value="Galactose-binding domain-like"/>
    <property type="match status" value="1"/>
</dbReference>
<name>A0A8H3ETT1_9LECA</name>
<evidence type="ECO:0000259" key="10">
    <source>
        <dbReference type="Pfam" id="PF12862"/>
    </source>
</evidence>
<evidence type="ECO:0000259" key="9">
    <source>
        <dbReference type="Pfam" id="PF08547"/>
    </source>
</evidence>
<dbReference type="Proteomes" id="UP000664169">
    <property type="component" value="Unassembled WGS sequence"/>
</dbReference>
<evidence type="ECO:0000256" key="5">
    <source>
        <dbReference type="ARBA" id="ARBA00022786"/>
    </source>
</evidence>
<dbReference type="AlphaFoldDB" id="A0A8H3ETT1"/>
<keyword evidence="3" id="KW-0132">Cell division</keyword>
<sequence>MRASPILLRKGFWSRSLEELRKVTQSAIRQDGVRFPDQPFPLLDFKEPSSLEEIKIMSDEDIGGFSTVNMEHRPETIREPAHMRWYGTISTDLPRNRPDVQRTGYAAWRNRDRPGTILGKALWNVDSFQYLALKVKSDGRKYFVNVQTESLVPTDLHQHRLYAKTPGQWETIVINWGAFVRTNHGQVVEPQTEMLTQKVKSIGIGSIDRVLGPYDLSIARIGLLALISVYVEGHVSAVATVPVLSFLISNLLPPDSRKNKTTEVVLTIGEYRDALAKLPSDFPGRTVWDLFLRKIWDFDCLDSLHAFFDKLHLLLTKTRDELLQERDNGQNQSKQEIRLSRTSPLGVFIRRAQVEFTRIQMEDSVVLWKSLLQFRESTRALVRKRNPSVSKTGFDINLPVDGTLHDLLYGDLSNGQFRATDTSVHDVETLLEFQLEKVQKGGERLPHEMKQQLEDMVKLAVDMPIRISYIDFLDSWKGSDYASAFEHLHRYFDYTMQSKDKAFYQYALLNLAILHADFGCWSEAVSAINETIATAREHKDTPCLNYALSWLFHFGKANPKEIEHVKRTGVLGTDKEGLAFLKAKAKEASMWGLLSTCYLTEARQLQTNGESVASAFECIVQSSHLNLTKDVSTNIGSELNVQSALFARLGQKHSAWSTNEIFLTCYGGSSQSDDLLHFACRSALMEAAKGHYAEAFVILESIDPSITRIIKHQQFWVACCLLIKLRQSVNKMDFYAAEQFLAQLRANIPTNHDISFAIIMQSIELEVRRNHFDKAMELVEKQFKTTKPAERDMYQTIKLMVLKAQILAKAGLPQKGFSLAIRAAALAYQGRFLGVLWEAIGTLSKVLCSLKEFDAAVQLLKTIMPRVLETEDGEVVANSYSYLADAYMGLAGEAKAGSSKRKEQMNKVLECLELAFDEYSRHDHVQGQCEMLAKKATIMHLNGDLVLANDIASKCLDIKKAAREEIRDAQHSTKT</sequence>
<evidence type="ECO:0000256" key="6">
    <source>
        <dbReference type="ARBA" id="ARBA00023306"/>
    </source>
</evidence>
<comment type="similarity">
    <text evidence="1">Belongs to the APC5 family.</text>
</comment>
<evidence type="ECO:0000256" key="4">
    <source>
        <dbReference type="ARBA" id="ARBA00022776"/>
    </source>
</evidence>
<feature type="domain" description="NADH:ubiquinone oxidoreductase intermediate-associated protein 30" evidence="9">
    <location>
        <begin position="44"/>
        <end position="218"/>
    </location>
</feature>
<dbReference type="InterPro" id="IPR037679">
    <property type="entry name" value="Apc5"/>
</dbReference>
<dbReference type="InterPro" id="IPR008979">
    <property type="entry name" value="Galactose-bd-like_sf"/>
</dbReference>
<evidence type="ECO:0000313" key="11">
    <source>
        <dbReference type="EMBL" id="CAF9912514.1"/>
    </source>
</evidence>
<keyword evidence="4" id="KW-0498">Mitosis</keyword>
<evidence type="ECO:0000256" key="3">
    <source>
        <dbReference type="ARBA" id="ARBA00022618"/>
    </source>
</evidence>
<gene>
    <name evidence="11" type="ORF">GOMPHAMPRED_007679</name>
</gene>
<dbReference type="GO" id="GO:0045842">
    <property type="term" value="P:positive regulation of mitotic metaphase/anaphase transition"/>
    <property type="evidence" value="ECO:0007669"/>
    <property type="project" value="TreeGrafter"/>
</dbReference>
<dbReference type="GO" id="GO:0051301">
    <property type="term" value="P:cell division"/>
    <property type="evidence" value="ECO:0007669"/>
    <property type="project" value="UniProtKB-KW"/>
</dbReference>
<dbReference type="UniPathway" id="UPA00143"/>
<keyword evidence="6" id="KW-0131">Cell cycle</keyword>
<keyword evidence="12" id="KW-1185">Reference proteome</keyword>
<dbReference type="GO" id="GO:0070979">
    <property type="term" value="P:protein K11-linked ubiquitination"/>
    <property type="evidence" value="ECO:0007669"/>
    <property type="project" value="TreeGrafter"/>
</dbReference>
<dbReference type="Pfam" id="PF08547">
    <property type="entry name" value="CIA30"/>
    <property type="match status" value="1"/>
</dbReference>
<evidence type="ECO:0000256" key="8">
    <source>
        <dbReference type="ARBA" id="ARBA00045696"/>
    </source>
</evidence>
<evidence type="ECO:0000313" key="12">
    <source>
        <dbReference type="Proteomes" id="UP000664169"/>
    </source>
</evidence>
<dbReference type="EMBL" id="CAJPDQ010000007">
    <property type="protein sequence ID" value="CAF9912514.1"/>
    <property type="molecule type" value="Genomic_DNA"/>
</dbReference>
<dbReference type="GO" id="GO:0005680">
    <property type="term" value="C:anaphase-promoting complex"/>
    <property type="evidence" value="ECO:0007669"/>
    <property type="project" value="InterPro"/>
</dbReference>
<protein>
    <recommendedName>
        <fullName evidence="2">Anaphase-promoting complex subunit 5</fullName>
    </recommendedName>
    <alternativeName>
        <fullName evidence="7">Cyclosome subunit 5</fullName>
    </alternativeName>
</protein>
<proteinExistence type="inferred from homology"/>
<evidence type="ECO:0000256" key="7">
    <source>
        <dbReference type="ARBA" id="ARBA00031069"/>
    </source>
</evidence>
<dbReference type="InterPro" id="IPR013857">
    <property type="entry name" value="NADH-UbQ_OxRdtase-assoc_prot30"/>
</dbReference>
<dbReference type="Pfam" id="PF12862">
    <property type="entry name" value="ANAPC5"/>
    <property type="match status" value="1"/>
</dbReference>
<dbReference type="SUPFAM" id="SSF48452">
    <property type="entry name" value="TPR-like"/>
    <property type="match status" value="1"/>
</dbReference>